<evidence type="ECO:0000256" key="1">
    <source>
        <dbReference type="SAM" id="MobiDB-lite"/>
    </source>
</evidence>
<dbReference type="EMBL" id="SMLL01000001">
    <property type="protein sequence ID" value="TFZ04825.1"/>
    <property type="molecule type" value="Genomic_DNA"/>
</dbReference>
<dbReference type="AlphaFoldDB" id="A0A4Z0C3N9"/>
<keyword evidence="3" id="KW-1185">Reference proteome</keyword>
<gene>
    <name evidence="2" type="ORF">EZ242_03480</name>
</gene>
<proteinExistence type="predicted"/>
<organism evidence="2 3">
    <name type="scientific">Ramlibacter rhizophilus</name>
    <dbReference type="NCBI Taxonomy" id="1781167"/>
    <lineage>
        <taxon>Bacteria</taxon>
        <taxon>Pseudomonadati</taxon>
        <taxon>Pseudomonadota</taxon>
        <taxon>Betaproteobacteria</taxon>
        <taxon>Burkholderiales</taxon>
        <taxon>Comamonadaceae</taxon>
        <taxon>Ramlibacter</taxon>
    </lineage>
</organism>
<reference evidence="2 3" key="1">
    <citation type="submission" date="2019-03" db="EMBL/GenBank/DDBJ databases">
        <title>Ramlibacter rhizophilus CCTCC AB2015357, whole genome shotgun sequence.</title>
        <authorList>
            <person name="Zhang X."/>
            <person name="Feng G."/>
            <person name="Zhu H."/>
        </authorList>
    </citation>
    <scope>NUCLEOTIDE SEQUENCE [LARGE SCALE GENOMIC DNA]</scope>
    <source>
        <strain evidence="2 3">CCTCC AB2015357</strain>
    </source>
</reference>
<name>A0A4Z0C3N9_9BURK</name>
<protein>
    <submittedName>
        <fullName evidence="2">Uncharacterized protein</fullName>
    </submittedName>
</protein>
<accession>A0A4Z0C3N9</accession>
<evidence type="ECO:0000313" key="3">
    <source>
        <dbReference type="Proteomes" id="UP000297564"/>
    </source>
</evidence>
<feature type="region of interest" description="Disordered" evidence="1">
    <location>
        <begin position="42"/>
        <end position="74"/>
    </location>
</feature>
<evidence type="ECO:0000313" key="2">
    <source>
        <dbReference type="EMBL" id="TFZ04825.1"/>
    </source>
</evidence>
<dbReference type="RefSeq" id="WP_135283707.1">
    <property type="nucleotide sequence ID" value="NZ_SMLL01000001.1"/>
</dbReference>
<comment type="caution">
    <text evidence="2">The sequence shown here is derived from an EMBL/GenBank/DDBJ whole genome shotgun (WGS) entry which is preliminary data.</text>
</comment>
<dbReference type="Proteomes" id="UP000297564">
    <property type="component" value="Unassembled WGS sequence"/>
</dbReference>
<dbReference type="OrthoDB" id="8910497at2"/>
<sequence length="74" mass="8063">MTEGIAPNPFAFLISRDAVDEAIQRAQRLGRSQSTVHRLLDRGTRQPKRCAPAWPAGIGLSDPEIGRELSSPVP</sequence>